<gene>
    <name evidence="2" type="ORF">NBG84_24555</name>
</gene>
<keyword evidence="1" id="KW-0812">Transmembrane</keyword>
<organism evidence="2 3">
    <name type="scientific">Streptomyces albipurpureus</name>
    <dbReference type="NCBI Taxonomy" id="2897419"/>
    <lineage>
        <taxon>Bacteria</taxon>
        <taxon>Bacillati</taxon>
        <taxon>Actinomycetota</taxon>
        <taxon>Actinomycetes</taxon>
        <taxon>Kitasatosporales</taxon>
        <taxon>Streptomycetaceae</taxon>
        <taxon>Streptomyces</taxon>
    </lineage>
</organism>
<feature type="transmembrane region" description="Helical" evidence="1">
    <location>
        <begin position="53"/>
        <end position="71"/>
    </location>
</feature>
<evidence type="ECO:0000256" key="1">
    <source>
        <dbReference type="SAM" id="Phobius"/>
    </source>
</evidence>
<protein>
    <recommendedName>
        <fullName evidence="4">Integral membrane protein</fullName>
    </recommendedName>
</protein>
<evidence type="ECO:0008006" key="4">
    <source>
        <dbReference type="Google" id="ProtNLM"/>
    </source>
</evidence>
<feature type="transmembrane region" description="Helical" evidence="1">
    <location>
        <begin position="161"/>
        <end position="183"/>
    </location>
</feature>
<proteinExistence type="predicted"/>
<comment type="caution">
    <text evidence="2">The sequence shown here is derived from an EMBL/GenBank/DDBJ whole genome shotgun (WGS) entry which is preliminary data.</text>
</comment>
<sequence>MSSLRPSPPLPPLSGVFAEMGPRLLRAAVFTALCVVLAATGHALASGSTVPPWTLAVGFAVVFALVMPFTGRVRALPWVAGGMGVGQFALHLLFGVGQHQLRLTPAADDILVKMAAKLVCGGGASSLSPTDAHRIVTTAGLTPPTHGGSAHVVESTVGQPALLPSLAMLLAHLLTAVVTGWLLRHGDLALTRLGEHSAATAPEMARLAWLRPLRAALALVRALCTGLVADAELSVRPQRTGDDPHPAITAETLQHAVIRRGPPARFVLTA</sequence>
<keyword evidence="1" id="KW-1133">Transmembrane helix</keyword>
<evidence type="ECO:0000313" key="2">
    <source>
        <dbReference type="EMBL" id="MCM2391419.1"/>
    </source>
</evidence>
<name>A0ABT0UTW4_9ACTN</name>
<dbReference type="RefSeq" id="WP_250921748.1">
    <property type="nucleotide sequence ID" value="NZ_JAMQAW010000030.1"/>
</dbReference>
<dbReference type="Proteomes" id="UP001431429">
    <property type="component" value="Unassembled WGS sequence"/>
</dbReference>
<keyword evidence="3" id="KW-1185">Reference proteome</keyword>
<dbReference type="EMBL" id="JAMQAW010000030">
    <property type="protein sequence ID" value="MCM2391419.1"/>
    <property type="molecule type" value="Genomic_DNA"/>
</dbReference>
<reference evidence="2" key="1">
    <citation type="submission" date="2022-06" db="EMBL/GenBank/DDBJ databases">
        <title>Genome public.</title>
        <authorList>
            <person name="Sun Q."/>
        </authorList>
    </citation>
    <scope>NUCLEOTIDE SEQUENCE</scope>
    <source>
        <strain evidence="2">CWNU-1</strain>
    </source>
</reference>
<evidence type="ECO:0000313" key="3">
    <source>
        <dbReference type="Proteomes" id="UP001431429"/>
    </source>
</evidence>
<keyword evidence="1" id="KW-0472">Membrane</keyword>
<feature type="transmembrane region" description="Helical" evidence="1">
    <location>
        <begin position="78"/>
        <end position="96"/>
    </location>
</feature>
<accession>A0ABT0UTW4</accession>